<evidence type="ECO:0000313" key="6">
    <source>
        <dbReference type="Proteomes" id="UP000243459"/>
    </source>
</evidence>
<comment type="similarity">
    <text evidence="1">Belongs to the formin-like family. Class-II subfamily.</text>
</comment>
<feature type="compositionally biased region" description="Low complexity" evidence="3">
    <location>
        <begin position="566"/>
        <end position="577"/>
    </location>
</feature>
<dbReference type="PANTHER" id="PTHR45733">
    <property type="entry name" value="FORMIN-J"/>
    <property type="match status" value="1"/>
</dbReference>
<feature type="compositionally biased region" description="Basic and acidic residues" evidence="3">
    <location>
        <begin position="356"/>
        <end position="366"/>
    </location>
</feature>
<accession>A0A5P1FEL3</accession>
<dbReference type="Pfam" id="PF02181">
    <property type="entry name" value="FH2"/>
    <property type="match status" value="1"/>
</dbReference>
<feature type="compositionally biased region" description="Basic and acidic residues" evidence="3">
    <location>
        <begin position="1001"/>
        <end position="1033"/>
    </location>
</feature>
<feature type="compositionally biased region" description="Basic and acidic residues" evidence="3">
    <location>
        <begin position="425"/>
        <end position="437"/>
    </location>
</feature>
<dbReference type="Gramene" id="ONK76173">
    <property type="protein sequence ID" value="ONK76173"/>
    <property type="gene ID" value="A4U43_C03F24700"/>
</dbReference>
<feature type="compositionally biased region" description="Pro residues" evidence="3">
    <location>
        <begin position="552"/>
        <end position="565"/>
    </location>
</feature>
<feature type="compositionally biased region" description="Low complexity" evidence="3">
    <location>
        <begin position="598"/>
        <end position="620"/>
    </location>
</feature>
<protein>
    <recommendedName>
        <fullName evidence="2">Formin-like protein</fullName>
    </recommendedName>
</protein>
<evidence type="ECO:0000259" key="4">
    <source>
        <dbReference type="PROSITE" id="PS51444"/>
    </source>
</evidence>
<evidence type="ECO:0000256" key="3">
    <source>
        <dbReference type="SAM" id="MobiDB-lite"/>
    </source>
</evidence>
<gene>
    <name evidence="5" type="ORF">A4U43_C03F24700</name>
</gene>
<dbReference type="InterPro" id="IPR015425">
    <property type="entry name" value="FH2_Formin"/>
</dbReference>
<proteinExistence type="inferred from homology"/>
<evidence type="ECO:0000256" key="2">
    <source>
        <dbReference type="RuleBase" id="RU361260"/>
    </source>
</evidence>
<dbReference type="InterPro" id="IPR042201">
    <property type="entry name" value="FH2_Formin_sf"/>
</dbReference>
<reference evidence="6" key="1">
    <citation type="journal article" date="2017" name="Nat. Commun.">
        <title>The asparagus genome sheds light on the origin and evolution of a young Y chromosome.</title>
        <authorList>
            <person name="Harkess A."/>
            <person name="Zhou J."/>
            <person name="Xu C."/>
            <person name="Bowers J.E."/>
            <person name="Van der Hulst R."/>
            <person name="Ayyampalayam S."/>
            <person name="Mercati F."/>
            <person name="Riccardi P."/>
            <person name="McKain M.R."/>
            <person name="Kakrana A."/>
            <person name="Tang H."/>
            <person name="Ray J."/>
            <person name="Groenendijk J."/>
            <person name="Arikit S."/>
            <person name="Mathioni S.M."/>
            <person name="Nakano M."/>
            <person name="Shan H."/>
            <person name="Telgmann-Rauber A."/>
            <person name="Kanno A."/>
            <person name="Yue Z."/>
            <person name="Chen H."/>
            <person name="Li W."/>
            <person name="Chen Y."/>
            <person name="Xu X."/>
            <person name="Zhang Y."/>
            <person name="Luo S."/>
            <person name="Chen H."/>
            <person name="Gao J."/>
            <person name="Mao Z."/>
            <person name="Pires J.C."/>
            <person name="Luo M."/>
            <person name="Kudrna D."/>
            <person name="Wing R.A."/>
            <person name="Meyers B.C."/>
            <person name="Yi K."/>
            <person name="Kong H."/>
            <person name="Lavrijsen P."/>
            <person name="Sunseri F."/>
            <person name="Falavigna A."/>
            <person name="Ye Y."/>
            <person name="Leebens-Mack J.H."/>
            <person name="Chen G."/>
        </authorList>
    </citation>
    <scope>NUCLEOTIDE SEQUENCE [LARGE SCALE GENOMIC DNA]</scope>
    <source>
        <strain evidence="6">cv. DH0086</strain>
    </source>
</reference>
<dbReference type="AlphaFoldDB" id="A0A5P1FEL3"/>
<feature type="region of interest" description="Disordered" evidence="3">
    <location>
        <begin position="211"/>
        <end position="232"/>
    </location>
</feature>
<feature type="compositionally biased region" description="Basic and acidic residues" evidence="3">
    <location>
        <begin position="375"/>
        <end position="395"/>
    </location>
</feature>
<evidence type="ECO:0000256" key="1">
    <source>
        <dbReference type="ARBA" id="ARBA00006468"/>
    </source>
</evidence>
<dbReference type="Gene3D" id="1.20.58.2220">
    <property type="entry name" value="Formin, FH2 domain"/>
    <property type="match status" value="1"/>
</dbReference>
<organism evidence="5 6">
    <name type="scientific">Asparagus officinalis</name>
    <name type="common">Garden asparagus</name>
    <dbReference type="NCBI Taxonomy" id="4686"/>
    <lineage>
        <taxon>Eukaryota</taxon>
        <taxon>Viridiplantae</taxon>
        <taxon>Streptophyta</taxon>
        <taxon>Embryophyta</taxon>
        <taxon>Tracheophyta</taxon>
        <taxon>Spermatophyta</taxon>
        <taxon>Magnoliopsida</taxon>
        <taxon>Liliopsida</taxon>
        <taxon>Asparagales</taxon>
        <taxon>Asparagaceae</taxon>
        <taxon>Asparagoideae</taxon>
        <taxon>Asparagus</taxon>
    </lineage>
</organism>
<feature type="domain" description="FH2" evidence="4">
    <location>
        <begin position="621"/>
        <end position="1020"/>
    </location>
</feature>
<dbReference type="SMART" id="SM00498">
    <property type="entry name" value="FH2"/>
    <property type="match status" value="1"/>
</dbReference>
<feature type="region of interest" description="Disordered" evidence="3">
    <location>
        <begin position="1001"/>
        <end position="1059"/>
    </location>
</feature>
<dbReference type="InterPro" id="IPR051144">
    <property type="entry name" value="Formin_homology_domain"/>
</dbReference>
<dbReference type="Proteomes" id="UP000243459">
    <property type="component" value="Chromosome 3"/>
</dbReference>
<dbReference type="SUPFAM" id="SSF101447">
    <property type="entry name" value="Formin homology 2 domain (FH2 domain)"/>
    <property type="match status" value="1"/>
</dbReference>
<keyword evidence="6" id="KW-1185">Reference proteome</keyword>
<sequence length="1059" mass="116421">MVVVESNFILNQVLFSDHNATESDTIMGTVTGDEDEAEVASMTEEFFEAEEIFSNADSQELKRDMDIQSPAKAAPDVEKTKTEIDNFFTNEQKEVLETTNSELDWEIVTTNMGDARIRSQSADAPNQADNESEISNAAATEKLITLDEVIAVEEKSILRMNSIKQNDGGGSSWLPEEKITSGTWKNKQEIEGIISETEVLLNDTGHDVKLPTPASKNGITSGNSEPNYSAGINSNKSDVVCDNIEKEVESFGDNGLEACILPDQVASSVHFDDAVYDKEIVTENAFTSGDNITSEAKDIVEISNLKLEVEKIVNVEVEMKDTVEANNSTWSTKHIFIPKTVTQDETGSKLTLSPADEAKSRLERTASKQYSDNSETMKKSNLDDNSHNSMKDEMSCRMQTPPSNQETDKGTSRNKVEIKSPSQKSGDESRKQSKEKPLAAISMKPPTGIIPQSDSSKHTIKQQESLSEQAKTLKPKTVPRWIPQKKGSNATTVYRPLHPPSRYNSSPAALGISAISQDNEADEGADCPFPHALIDKTITSAELQVQGLPDTPRLPPLSPPPPPPSSGISSNSSFLQSQTNAHLETRSAGGSSPPPLTGLPGSQGSLAAGRGRGFARAPGPSFSAATRRSSLKPLHWVKVTRAVQGSLWAELQKSDDPLSASDFDVSEIESLFSAIVPKSGDSSNSDGRRKSLGSKSEKIHLIDLRRANNTEIMLTKVKIPLPDLMSAALALDDSILDVDQVENLIKFCPTKEEMELLKGYTGDKEKLGKCEQFFLELMKVPRVESKLRVFAFKIQFRSQISDLRKSLNTVDSACVEIRNSVKLKEIMKKILFLGNTLNQGTARGSAIGFRLDSLLKLADTRAINRMTLMHYFCKVLASKSPHLLDFHEDFVSLEAASKIQLKFLAEEMQAIVKGLEKVELELTASENDGPVSEVFRKTLREFTATAGADVRSLTSLYTAVGRNADALALYFGEDPARCPFEQVISTLLNFVTLFRRAHQENSKQAELERKKAEKEAEMEKTKSPNSTNKKEAKSSNLSQMLQKAVNKSKVADRREKDVR</sequence>
<feature type="compositionally biased region" description="Basic and acidic residues" evidence="3">
    <location>
        <begin position="406"/>
        <end position="418"/>
    </location>
</feature>
<feature type="region of interest" description="Disordered" evidence="3">
    <location>
        <begin position="343"/>
        <end position="505"/>
    </location>
</feature>
<feature type="compositionally biased region" description="Basic and acidic residues" evidence="3">
    <location>
        <begin position="1049"/>
        <end position="1059"/>
    </location>
</feature>
<dbReference type="PROSITE" id="PS51444">
    <property type="entry name" value="FH2"/>
    <property type="match status" value="1"/>
</dbReference>
<dbReference type="EMBL" id="CM007383">
    <property type="protein sequence ID" value="ONK76173.1"/>
    <property type="molecule type" value="Genomic_DNA"/>
</dbReference>
<evidence type="ECO:0000313" key="5">
    <source>
        <dbReference type="EMBL" id="ONK76173.1"/>
    </source>
</evidence>
<feature type="region of interest" description="Disordered" evidence="3">
    <location>
        <begin position="547"/>
        <end position="627"/>
    </location>
</feature>
<name>A0A5P1FEL3_ASPOF</name>
<feature type="compositionally biased region" description="Polar residues" evidence="3">
    <location>
        <begin position="214"/>
        <end position="232"/>
    </location>
</feature>
<dbReference type="PANTHER" id="PTHR45733:SF10">
    <property type="entry name" value="FORMIN-LIKE PROTEIN 15A-RELATED"/>
    <property type="match status" value="1"/>
</dbReference>